<dbReference type="Proteomes" id="UP000032726">
    <property type="component" value="Chromosome"/>
</dbReference>
<protein>
    <submittedName>
        <fullName evidence="1">Uncharacterized protein</fullName>
    </submittedName>
</protein>
<dbReference type="RefSeq" id="WP_045801009.1">
    <property type="nucleotide sequence ID" value="NZ_CP011071.1"/>
</dbReference>
<reference evidence="1 2" key="1">
    <citation type="submission" date="2015-03" db="EMBL/GenBank/DDBJ databases">
        <title>Complete genome sequence of Muricauda lutaonensis CC-HSB-11T, isolated from a coastal hot spring.</title>
        <authorList>
            <person name="Kim K.M."/>
        </authorList>
    </citation>
    <scope>NUCLEOTIDE SEQUENCE [LARGE SCALE GENOMIC DNA]</scope>
    <source>
        <strain evidence="1 2">CC-HSB-11</strain>
    </source>
</reference>
<dbReference type="InterPro" id="IPR040837">
    <property type="entry name" value="Bact_RF_family7"/>
</dbReference>
<gene>
    <name evidence="1" type="ORF">VC82_538</name>
</gene>
<keyword evidence="2" id="KW-1185">Reference proteome</keyword>
<organism evidence="1 2">
    <name type="scientific">Flagellimonas lutaonensis</name>
    <dbReference type="NCBI Taxonomy" id="516051"/>
    <lineage>
        <taxon>Bacteria</taxon>
        <taxon>Pseudomonadati</taxon>
        <taxon>Bacteroidota</taxon>
        <taxon>Flavobacteriia</taxon>
        <taxon>Flavobacteriales</taxon>
        <taxon>Flavobacteriaceae</taxon>
        <taxon>Flagellimonas</taxon>
    </lineage>
</organism>
<dbReference type="EMBL" id="CP011071">
    <property type="protein sequence ID" value="AKA34213.1"/>
    <property type="molecule type" value="Genomic_DNA"/>
</dbReference>
<dbReference type="HOGENOM" id="CLU_044180_2_0_10"/>
<dbReference type="OrthoDB" id="4393931at2"/>
<evidence type="ECO:0000313" key="1">
    <source>
        <dbReference type="EMBL" id="AKA34213.1"/>
    </source>
</evidence>
<name>A0A0D5YQP5_9FLAO</name>
<dbReference type="KEGG" id="mlt:VC82_538"/>
<dbReference type="AlphaFoldDB" id="A0A0D5YQP5"/>
<evidence type="ECO:0000313" key="2">
    <source>
        <dbReference type="Proteomes" id="UP000032726"/>
    </source>
</evidence>
<proteinExistence type="predicted"/>
<accession>A0A0D5YQP5</accession>
<sequence length="384" mass="44222">MALITKKDIEGLDSVHSAFCISIFIPTHRSGKEVLQEKDKLVLKNELKQVKDKLSAQELSQKEVDDLVAPVERLIDDGEFWRHQSDGLALFLTHGFFKKYTLPVYFEAFNHVANGFYLKPLLPMFTGDGAFYVLALQLEQVRLYENTRHTIADVVIDDLIPVRMEERVGYDYEQKSLQFRSQHEGHGAATFHGHAGADRDRENEIVRYFRAIDKGLNTILHDEQKPMVVASQDFLFSLYKKANTYKHLLDEHISCNLSETDKFLLHELAWEKMEPIFDRVRKEKITLFKQHDGTGKTSSDIRQVVPAALQGKIDTLFIENREDIWGVYDPKDQKVKVDEAFGPTNVSLLNMAAIKTFLNGGMVYLLEKEEMPNPHSKVNALYRY</sequence>
<dbReference type="PATRIC" id="fig|516051.4.peg.561"/>
<dbReference type="STRING" id="516051.VC82_538"/>
<dbReference type="Pfam" id="PF18849">
    <property type="entry name" value="baeRF_family7"/>
    <property type="match status" value="1"/>
</dbReference>